<feature type="region of interest" description="Disordered" evidence="1">
    <location>
        <begin position="1"/>
        <end position="186"/>
    </location>
</feature>
<feature type="compositionally biased region" description="Basic residues" evidence="1">
    <location>
        <begin position="277"/>
        <end position="292"/>
    </location>
</feature>
<feature type="non-terminal residue" evidence="2">
    <location>
        <position position="620"/>
    </location>
</feature>
<feature type="compositionally biased region" description="Low complexity" evidence="1">
    <location>
        <begin position="80"/>
        <end position="90"/>
    </location>
</feature>
<feature type="compositionally biased region" description="Basic and acidic residues" evidence="1">
    <location>
        <begin position="463"/>
        <end position="485"/>
    </location>
</feature>
<dbReference type="EC" id="2.7.7.7" evidence="2"/>
<reference evidence="2" key="1">
    <citation type="submission" date="2020-02" db="EMBL/GenBank/DDBJ databases">
        <authorList>
            <person name="Meier V. D."/>
        </authorList>
    </citation>
    <scope>NUCLEOTIDE SEQUENCE</scope>
    <source>
        <strain evidence="2">AVDCRST_MAG48</strain>
    </source>
</reference>
<sequence>GRRDHHPAGLPDVRVARPDQDGLPGAAQPHGPRRRRGQHPAQPRLRDGAGGPGAGRRPELRAAGPRRHPRGLPARRRADALAAAADAPRQLRGHLRGAGALPAGPDGGGQPHQLRPAQERAARHHPDPRRARGAAGGDPGHDARPDRVPGAGDGDRAEGRRVQPGAGRPAAPRDGQEEEGGAGRRVRAVLGRHAGRRLLRRGHQGPVGHPRPLLRLRVQQGPHRRLRAGVVLDGLPQGQLPGRVHGGAAHLGGRRQGQDGHLPVGVPADGHPGAAARRQRVGRQLHPRRDRHPLRPDGDPQRRRQRRRRHRHRARGARQGGELPRVPRPGATGRLQQAGHRVADQGRRLRVHGPHPAGADERLRGRGRRGPRPQAQRGPRPGRPVRRLGRRRRRERPGAVRHGPRPRRLGQAHQARVRAGHARPLRQRPPAAGTRAHPGRRARRGHRRAAGRRRSQGGHGHHRGDDHQRHPQDDQARGHLGGDHRRGPRGVGRGAAVPQGLRPRLHRAGHRRRGEGEGPAEARRRLGLGQRAGAHPARHHRRARRAGGHLAARRPVHPARRPAAAPGAGRAPGDDGGAAAAAVLREDDGDEAGRPAAGDAVAAPDGRPQGAAGSLVPRLL</sequence>
<protein>
    <submittedName>
        <fullName evidence="2">DNA polymerase III alpha subunit</fullName>
        <ecNumber evidence="2">2.7.7.7</ecNumber>
    </submittedName>
</protein>
<feature type="compositionally biased region" description="Basic and acidic residues" evidence="1">
    <location>
        <begin position="514"/>
        <end position="524"/>
    </location>
</feature>
<dbReference type="GO" id="GO:0003887">
    <property type="term" value="F:DNA-directed DNA polymerase activity"/>
    <property type="evidence" value="ECO:0007669"/>
    <property type="project" value="UniProtKB-EC"/>
</dbReference>
<feature type="compositionally biased region" description="Basic residues" evidence="1">
    <location>
        <begin position="64"/>
        <end position="75"/>
    </location>
</feature>
<feature type="compositionally biased region" description="Low complexity" evidence="1">
    <location>
        <begin position="561"/>
        <end position="583"/>
    </location>
</feature>
<dbReference type="AlphaFoldDB" id="A0A6J4LCK2"/>
<feature type="compositionally biased region" description="Basic residues" evidence="1">
    <location>
        <begin position="536"/>
        <end position="560"/>
    </location>
</feature>
<feature type="compositionally biased region" description="Basic and acidic residues" evidence="1">
    <location>
        <begin position="293"/>
        <end position="302"/>
    </location>
</feature>
<feature type="compositionally biased region" description="Low complexity" evidence="1">
    <location>
        <begin position="594"/>
        <end position="608"/>
    </location>
</feature>
<feature type="compositionally biased region" description="Basic residues" evidence="1">
    <location>
        <begin position="383"/>
        <end position="395"/>
    </location>
</feature>
<keyword evidence="2" id="KW-0808">Transferase</keyword>
<feature type="compositionally biased region" description="Basic and acidic residues" evidence="1">
    <location>
        <begin position="117"/>
        <end position="130"/>
    </location>
</feature>
<evidence type="ECO:0000313" key="2">
    <source>
        <dbReference type="EMBL" id="CAA9327171.1"/>
    </source>
</evidence>
<feature type="compositionally biased region" description="Basic residues" evidence="1">
    <location>
        <begin position="437"/>
        <end position="462"/>
    </location>
</feature>
<dbReference type="EMBL" id="CADCTS010000424">
    <property type="protein sequence ID" value="CAA9327171.1"/>
    <property type="molecule type" value="Genomic_DNA"/>
</dbReference>
<proteinExistence type="predicted"/>
<feature type="compositionally biased region" description="Basic and acidic residues" evidence="1">
    <location>
        <begin position="139"/>
        <end position="161"/>
    </location>
</feature>
<feature type="compositionally biased region" description="Basic residues" evidence="1">
    <location>
        <begin position="402"/>
        <end position="426"/>
    </location>
</feature>
<evidence type="ECO:0000256" key="1">
    <source>
        <dbReference type="SAM" id="MobiDB-lite"/>
    </source>
</evidence>
<feature type="compositionally biased region" description="Basic residues" evidence="1">
    <location>
        <begin position="503"/>
        <end position="513"/>
    </location>
</feature>
<organism evidence="2">
    <name type="scientific">uncultured Friedmanniella sp</name>
    <dbReference type="NCBI Taxonomy" id="335381"/>
    <lineage>
        <taxon>Bacteria</taxon>
        <taxon>Bacillati</taxon>
        <taxon>Actinomycetota</taxon>
        <taxon>Actinomycetes</taxon>
        <taxon>Propionibacteriales</taxon>
        <taxon>Nocardioidaceae</taxon>
        <taxon>Friedmanniella</taxon>
        <taxon>environmental samples</taxon>
    </lineage>
</organism>
<feature type="non-terminal residue" evidence="2">
    <location>
        <position position="1"/>
    </location>
</feature>
<feature type="region of interest" description="Disordered" evidence="1">
    <location>
        <begin position="237"/>
        <end position="620"/>
    </location>
</feature>
<accession>A0A6J4LCK2</accession>
<gene>
    <name evidence="2" type="ORF">AVDCRST_MAG48-2956</name>
</gene>
<name>A0A6J4LCK2_9ACTN</name>
<keyword evidence="2" id="KW-0548">Nucleotidyltransferase</keyword>
<feature type="compositionally biased region" description="Basic residues" evidence="1">
    <location>
        <begin position="303"/>
        <end position="316"/>
    </location>
</feature>